<sequence length="212" mass="23425">MSSSWAELFDQMCNISERSAGSSMEGEQAKNEKDAYYEEMLRQARMHASEQTYDGTLKALAMVTDVIRERGGGEKAVLEALKNARENHQRVVASSARPGPEWFLLQPVGTESELGTEQSLLADSGRERIIMDAAEDGSSVLCRACGALVNASRMMAHQQFWCNALASEDAEMEVDSSEVPPQLLSTPNVQPSSSLFEEVRLRPGPIKFMYEI</sequence>
<dbReference type="RefSeq" id="XP_005822410.1">
    <property type="nucleotide sequence ID" value="XM_005822353.1"/>
</dbReference>
<evidence type="ECO:0000313" key="3">
    <source>
        <dbReference type="EnsemblProtists" id="EKX35430"/>
    </source>
</evidence>
<organism evidence="2">
    <name type="scientific">Guillardia theta (strain CCMP2712)</name>
    <name type="common">Cryptophyte</name>
    <dbReference type="NCBI Taxonomy" id="905079"/>
    <lineage>
        <taxon>Eukaryota</taxon>
        <taxon>Cryptophyceae</taxon>
        <taxon>Pyrenomonadales</taxon>
        <taxon>Geminigeraceae</taxon>
        <taxon>Guillardia</taxon>
    </lineage>
</organism>
<accession>L1IHZ4</accession>
<dbReference type="Proteomes" id="UP000011087">
    <property type="component" value="Unassembled WGS sequence"/>
</dbReference>
<name>L1IHZ4_GUITC</name>
<keyword evidence="4" id="KW-1185">Reference proteome</keyword>
<dbReference type="EnsemblProtists" id="EKX35430">
    <property type="protein sequence ID" value="EKX35430"/>
    <property type="gene ID" value="GUITHDRAFT_165965"/>
</dbReference>
<dbReference type="KEGG" id="gtt:GUITHDRAFT_165965"/>
<feature type="domain" description="C2HC zinc finger plants" evidence="1">
    <location>
        <begin position="117"/>
        <end position="163"/>
    </location>
</feature>
<dbReference type="PANTHER" id="PTHR35513:SF1">
    <property type="entry name" value="OS02G0158600 PROTEIN"/>
    <property type="match status" value="1"/>
</dbReference>
<dbReference type="OrthoDB" id="436688at2759"/>
<dbReference type="HOGENOM" id="CLU_1301747_0_0_1"/>
<gene>
    <name evidence="2" type="ORF">GUITHDRAFT_165965</name>
</gene>
<dbReference type="Pfam" id="PF25017">
    <property type="entry name" value="zf-C2HC_3"/>
    <property type="match status" value="1"/>
</dbReference>
<reference evidence="3" key="3">
    <citation type="submission" date="2015-06" db="UniProtKB">
        <authorList>
            <consortium name="EnsemblProtists"/>
        </authorList>
    </citation>
    <scope>IDENTIFICATION</scope>
</reference>
<dbReference type="PaxDb" id="55529-EKX35430"/>
<dbReference type="InterPro" id="IPR056971">
    <property type="entry name" value="Znf-C2HC_3"/>
</dbReference>
<dbReference type="PANTHER" id="PTHR35513">
    <property type="entry name" value="OS02G0158600 PROTEIN"/>
    <property type="match status" value="1"/>
</dbReference>
<dbReference type="AlphaFoldDB" id="L1IHZ4"/>
<dbReference type="GeneID" id="17292178"/>
<evidence type="ECO:0000313" key="2">
    <source>
        <dbReference type="EMBL" id="EKX35430.1"/>
    </source>
</evidence>
<proteinExistence type="predicted"/>
<reference evidence="4" key="2">
    <citation type="submission" date="2012-11" db="EMBL/GenBank/DDBJ databases">
        <authorList>
            <person name="Kuo A."/>
            <person name="Curtis B.A."/>
            <person name="Tanifuji G."/>
            <person name="Burki F."/>
            <person name="Gruber A."/>
            <person name="Irimia M."/>
            <person name="Maruyama S."/>
            <person name="Arias M.C."/>
            <person name="Ball S.G."/>
            <person name="Gile G.H."/>
            <person name="Hirakawa Y."/>
            <person name="Hopkins J.F."/>
            <person name="Rensing S.A."/>
            <person name="Schmutz J."/>
            <person name="Symeonidi A."/>
            <person name="Elias M."/>
            <person name="Eveleigh R.J."/>
            <person name="Herman E.K."/>
            <person name="Klute M.J."/>
            <person name="Nakayama T."/>
            <person name="Obornik M."/>
            <person name="Reyes-Prieto A."/>
            <person name="Armbrust E.V."/>
            <person name="Aves S.J."/>
            <person name="Beiko R.G."/>
            <person name="Coutinho P."/>
            <person name="Dacks J.B."/>
            <person name="Durnford D.G."/>
            <person name="Fast N.M."/>
            <person name="Green B.R."/>
            <person name="Grisdale C."/>
            <person name="Hempe F."/>
            <person name="Henrissat B."/>
            <person name="Hoppner M.P."/>
            <person name="Ishida K.-I."/>
            <person name="Kim E."/>
            <person name="Koreny L."/>
            <person name="Kroth P.G."/>
            <person name="Liu Y."/>
            <person name="Malik S.-B."/>
            <person name="Maier U.G."/>
            <person name="McRose D."/>
            <person name="Mock T."/>
            <person name="Neilson J.A."/>
            <person name="Onodera N.T."/>
            <person name="Poole A.M."/>
            <person name="Pritham E.J."/>
            <person name="Richards T.A."/>
            <person name="Rocap G."/>
            <person name="Roy S.W."/>
            <person name="Sarai C."/>
            <person name="Schaack S."/>
            <person name="Shirato S."/>
            <person name="Slamovits C.H."/>
            <person name="Spencer D.F."/>
            <person name="Suzuki S."/>
            <person name="Worden A.Z."/>
            <person name="Zauner S."/>
            <person name="Barry K."/>
            <person name="Bell C."/>
            <person name="Bharti A.K."/>
            <person name="Crow J.A."/>
            <person name="Grimwood J."/>
            <person name="Kramer R."/>
            <person name="Lindquist E."/>
            <person name="Lucas S."/>
            <person name="Salamov A."/>
            <person name="McFadden G.I."/>
            <person name="Lane C.E."/>
            <person name="Keeling P.J."/>
            <person name="Gray M.W."/>
            <person name="Grigoriev I.V."/>
            <person name="Archibald J.M."/>
        </authorList>
    </citation>
    <scope>NUCLEOTIDE SEQUENCE</scope>
    <source>
        <strain evidence="4">CCMP2712</strain>
    </source>
</reference>
<reference evidence="2 4" key="1">
    <citation type="journal article" date="2012" name="Nature">
        <title>Algal genomes reveal evolutionary mosaicism and the fate of nucleomorphs.</title>
        <authorList>
            <consortium name="DOE Joint Genome Institute"/>
            <person name="Curtis B.A."/>
            <person name="Tanifuji G."/>
            <person name="Burki F."/>
            <person name="Gruber A."/>
            <person name="Irimia M."/>
            <person name="Maruyama S."/>
            <person name="Arias M.C."/>
            <person name="Ball S.G."/>
            <person name="Gile G.H."/>
            <person name="Hirakawa Y."/>
            <person name="Hopkins J.F."/>
            <person name="Kuo A."/>
            <person name="Rensing S.A."/>
            <person name="Schmutz J."/>
            <person name="Symeonidi A."/>
            <person name="Elias M."/>
            <person name="Eveleigh R.J."/>
            <person name="Herman E.K."/>
            <person name="Klute M.J."/>
            <person name="Nakayama T."/>
            <person name="Obornik M."/>
            <person name="Reyes-Prieto A."/>
            <person name="Armbrust E.V."/>
            <person name="Aves S.J."/>
            <person name="Beiko R.G."/>
            <person name="Coutinho P."/>
            <person name="Dacks J.B."/>
            <person name="Durnford D.G."/>
            <person name="Fast N.M."/>
            <person name="Green B.R."/>
            <person name="Grisdale C.J."/>
            <person name="Hempel F."/>
            <person name="Henrissat B."/>
            <person name="Hoppner M.P."/>
            <person name="Ishida K."/>
            <person name="Kim E."/>
            <person name="Koreny L."/>
            <person name="Kroth P.G."/>
            <person name="Liu Y."/>
            <person name="Malik S.B."/>
            <person name="Maier U.G."/>
            <person name="McRose D."/>
            <person name="Mock T."/>
            <person name="Neilson J.A."/>
            <person name="Onodera N.T."/>
            <person name="Poole A.M."/>
            <person name="Pritham E.J."/>
            <person name="Richards T.A."/>
            <person name="Rocap G."/>
            <person name="Roy S.W."/>
            <person name="Sarai C."/>
            <person name="Schaack S."/>
            <person name="Shirato S."/>
            <person name="Slamovits C.H."/>
            <person name="Spencer D.F."/>
            <person name="Suzuki S."/>
            <person name="Worden A.Z."/>
            <person name="Zauner S."/>
            <person name="Barry K."/>
            <person name="Bell C."/>
            <person name="Bharti A.K."/>
            <person name="Crow J.A."/>
            <person name="Grimwood J."/>
            <person name="Kramer R."/>
            <person name="Lindquist E."/>
            <person name="Lucas S."/>
            <person name="Salamov A."/>
            <person name="McFadden G.I."/>
            <person name="Lane C.E."/>
            <person name="Keeling P.J."/>
            <person name="Gray M.W."/>
            <person name="Grigoriev I.V."/>
            <person name="Archibald J.M."/>
        </authorList>
    </citation>
    <scope>NUCLEOTIDE SEQUENCE</scope>
    <source>
        <strain evidence="2 4">CCMP2712</strain>
    </source>
</reference>
<evidence type="ECO:0000313" key="4">
    <source>
        <dbReference type="Proteomes" id="UP000011087"/>
    </source>
</evidence>
<evidence type="ECO:0000259" key="1">
    <source>
        <dbReference type="Pfam" id="PF25017"/>
    </source>
</evidence>
<dbReference type="EMBL" id="JH993090">
    <property type="protein sequence ID" value="EKX35430.1"/>
    <property type="molecule type" value="Genomic_DNA"/>
</dbReference>
<dbReference type="eggNOG" id="ENOG502RXKH">
    <property type="taxonomic scope" value="Eukaryota"/>
</dbReference>
<protein>
    <recommendedName>
        <fullName evidence="1">C2HC zinc finger plants domain-containing protein</fullName>
    </recommendedName>
</protein>